<accession>A0ABW6BUP3</accession>
<gene>
    <name evidence="7" type="ORF">ACFS7Z_09975</name>
</gene>
<dbReference type="Pfam" id="PF12708">
    <property type="entry name" value="Pect-lyase_RHGA_epim"/>
    <property type="match status" value="1"/>
</dbReference>
<organism evidence="7 8">
    <name type="scientific">Pontibacter toksunensis</name>
    <dbReference type="NCBI Taxonomy" id="1332631"/>
    <lineage>
        <taxon>Bacteria</taxon>
        <taxon>Pseudomonadati</taxon>
        <taxon>Bacteroidota</taxon>
        <taxon>Cytophagia</taxon>
        <taxon>Cytophagales</taxon>
        <taxon>Hymenobacteraceae</taxon>
        <taxon>Pontibacter</taxon>
    </lineage>
</organism>
<name>A0ABW6BUP3_9BACT</name>
<dbReference type="Proteomes" id="UP001597641">
    <property type="component" value="Unassembled WGS sequence"/>
</dbReference>
<dbReference type="PANTHER" id="PTHR31339:SF9">
    <property type="entry name" value="PLASMIN AND FIBRONECTIN-BINDING PROTEIN A"/>
    <property type="match status" value="1"/>
</dbReference>
<dbReference type="PANTHER" id="PTHR31339">
    <property type="entry name" value="PECTIN LYASE-RELATED"/>
    <property type="match status" value="1"/>
</dbReference>
<dbReference type="GO" id="GO:0016798">
    <property type="term" value="F:hydrolase activity, acting on glycosyl bonds"/>
    <property type="evidence" value="ECO:0007669"/>
    <property type="project" value="UniProtKB-KW"/>
</dbReference>
<evidence type="ECO:0000256" key="3">
    <source>
        <dbReference type="ARBA" id="ARBA00023295"/>
    </source>
</evidence>
<keyword evidence="3 4" id="KW-0326">Glycosidase</keyword>
<evidence type="ECO:0000256" key="1">
    <source>
        <dbReference type="ARBA" id="ARBA00008834"/>
    </source>
</evidence>
<evidence type="ECO:0000256" key="5">
    <source>
        <dbReference type="SAM" id="SignalP"/>
    </source>
</evidence>
<comment type="similarity">
    <text evidence="1 4">Belongs to the glycosyl hydrolase 28 family.</text>
</comment>
<protein>
    <submittedName>
        <fullName evidence="7">Glycoside hydrolase family 28 protein</fullName>
        <ecNumber evidence="7">3.2.1.-</ecNumber>
    </submittedName>
</protein>
<dbReference type="Gene3D" id="2.160.20.10">
    <property type="entry name" value="Single-stranded right-handed beta-helix, Pectin lyase-like"/>
    <property type="match status" value="1"/>
</dbReference>
<feature type="chain" id="PRO_5046323322" evidence="5">
    <location>
        <begin position="21"/>
        <end position="590"/>
    </location>
</feature>
<evidence type="ECO:0000256" key="2">
    <source>
        <dbReference type="ARBA" id="ARBA00022801"/>
    </source>
</evidence>
<keyword evidence="8" id="KW-1185">Reference proteome</keyword>
<dbReference type="InterPro" id="IPR012334">
    <property type="entry name" value="Pectin_lyas_fold"/>
</dbReference>
<dbReference type="InterPro" id="IPR000743">
    <property type="entry name" value="Glyco_hydro_28"/>
</dbReference>
<dbReference type="InterPro" id="IPR006626">
    <property type="entry name" value="PbH1"/>
</dbReference>
<dbReference type="EMBL" id="JBHUOX010000006">
    <property type="protein sequence ID" value="MFD3000687.1"/>
    <property type="molecule type" value="Genomic_DNA"/>
</dbReference>
<evidence type="ECO:0000313" key="7">
    <source>
        <dbReference type="EMBL" id="MFD3000687.1"/>
    </source>
</evidence>
<dbReference type="SUPFAM" id="SSF51126">
    <property type="entry name" value="Pectin lyase-like"/>
    <property type="match status" value="1"/>
</dbReference>
<keyword evidence="5" id="KW-0732">Signal</keyword>
<proteinExistence type="inferred from homology"/>
<dbReference type="InterPro" id="IPR051801">
    <property type="entry name" value="GH28_Enzymes"/>
</dbReference>
<evidence type="ECO:0000256" key="4">
    <source>
        <dbReference type="RuleBase" id="RU361169"/>
    </source>
</evidence>
<dbReference type="InterPro" id="IPR011050">
    <property type="entry name" value="Pectin_lyase_fold/virulence"/>
</dbReference>
<dbReference type="Pfam" id="PF00295">
    <property type="entry name" value="Glyco_hydro_28"/>
    <property type="match status" value="1"/>
</dbReference>
<reference evidence="8" key="1">
    <citation type="journal article" date="2019" name="Int. J. Syst. Evol. Microbiol.">
        <title>The Global Catalogue of Microorganisms (GCM) 10K type strain sequencing project: providing services to taxonomists for standard genome sequencing and annotation.</title>
        <authorList>
            <consortium name="The Broad Institute Genomics Platform"/>
            <consortium name="The Broad Institute Genome Sequencing Center for Infectious Disease"/>
            <person name="Wu L."/>
            <person name="Ma J."/>
        </authorList>
    </citation>
    <scope>NUCLEOTIDE SEQUENCE [LARGE SCALE GENOMIC DNA]</scope>
    <source>
        <strain evidence="8">KCTC 23984</strain>
    </source>
</reference>
<feature type="signal peptide" evidence="5">
    <location>
        <begin position="1"/>
        <end position="20"/>
    </location>
</feature>
<evidence type="ECO:0000259" key="6">
    <source>
        <dbReference type="Pfam" id="PF12708"/>
    </source>
</evidence>
<sequence length="590" mass="63936">MNKKKISVNRLFLLIGLTGALQFSCQRQPSAQPEAAVATASTATTATGANANNNVEATLYEGLEFDMPRVQEPSFPNYSVSITDFGAVGDGLTKNTQAFEKAIAAAAAKGGGKVTIPRGMWLTGPIVLQNNINLHAEAGAMVIFSEDFDDYPLVKTSFEGLETYRCQSPISGRGLTNIAITGKGTFDGSGDAWRPVKKSKMTDAQWKTLVKSGGVLSDDGRIWYPSESSKKGDSTGNFNVPDFDRIEQFEAVKDFMRPVMVSLIDCKKVMLDGPTFQNSPAWNLHPLMSEDVTIRNLNVRNPWYSQNGDGLDLESCKNAVIYNNTFDVGDDAICIKSGKDEDGRKRGMATENVIVKNNTVYHGHGGFVVGSEMSGGVKNVHVSDCIFMGTDIGLRFKSTRGRGGVVENIYISNIDMIDIPTQAISFNLFYGGNSPVLEEDQSAETEARVEKSVPVTEETPSFKDIYMKNIRVAGAEQAIALQGLPEMNLKNVNIENAVLKAKKGITAVDADGINLKNVKVITESGPALTIYNSKNIDVKGLTYDEKQGPVVKVLGPLTKNVKLESKDFKNASQQVSKGKDLSTTALTMEQ</sequence>
<dbReference type="RefSeq" id="WP_377483957.1">
    <property type="nucleotide sequence ID" value="NZ_JBHUOX010000006.1"/>
</dbReference>
<comment type="caution">
    <text evidence="7">The sequence shown here is derived from an EMBL/GenBank/DDBJ whole genome shotgun (WGS) entry which is preliminary data.</text>
</comment>
<evidence type="ECO:0000313" key="8">
    <source>
        <dbReference type="Proteomes" id="UP001597641"/>
    </source>
</evidence>
<dbReference type="PROSITE" id="PS00502">
    <property type="entry name" value="POLYGALACTURONASE"/>
    <property type="match status" value="1"/>
</dbReference>
<keyword evidence="2 4" id="KW-0378">Hydrolase</keyword>
<dbReference type="SMART" id="SM00710">
    <property type="entry name" value="PbH1"/>
    <property type="match status" value="6"/>
</dbReference>
<dbReference type="InterPro" id="IPR024535">
    <property type="entry name" value="RHGA/B-epi-like_pectate_lyase"/>
</dbReference>
<dbReference type="EC" id="3.2.1.-" evidence="7"/>
<feature type="domain" description="Rhamnogalacturonase A/B/Epimerase-like pectate lyase" evidence="6">
    <location>
        <begin position="80"/>
        <end position="136"/>
    </location>
</feature>